<keyword evidence="2" id="KW-1185">Reference proteome</keyword>
<name>A0ABS4MA43_9ACTN</name>
<proteinExistence type="predicted"/>
<sequence>MRRFTCKNVLCGRRTFVKQTPGLTRRHGQRTERLRSPLAAVVLERQEVVPMPSPASAPPAPSSLPRIVAASLIGTTIEWYDNSFDQSDNLQFFHH</sequence>
<evidence type="ECO:0000313" key="2">
    <source>
        <dbReference type="Proteomes" id="UP001519309"/>
    </source>
</evidence>
<accession>A0ABS4MA43</accession>
<organism evidence="1 2">
    <name type="scientific">Streptomyces griseochromogenes</name>
    <dbReference type="NCBI Taxonomy" id="68214"/>
    <lineage>
        <taxon>Bacteria</taxon>
        <taxon>Bacillati</taxon>
        <taxon>Actinomycetota</taxon>
        <taxon>Actinomycetes</taxon>
        <taxon>Kitasatosporales</taxon>
        <taxon>Streptomycetaceae</taxon>
        <taxon>Streptomyces</taxon>
    </lineage>
</organism>
<protein>
    <submittedName>
        <fullName evidence="1">Riboflavin biosynthesis pyrimidine reductase</fullName>
    </submittedName>
</protein>
<dbReference type="EMBL" id="JAGGLP010000050">
    <property type="protein sequence ID" value="MBP2056547.1"/>
    <property type="molecule type" value="Genomic_DNA"/>
</dbReference>
<dbReference type="RefSeq" id="WP_237281970.1">
    <property type="nucleotide sequence ID" value="NZ_CP016279.1"/>
</dbReference>
<dbReference type="Proteomes" id="UP001519309">
    <property type="component" value="Unassembled WGS sequence"/>
</dbReference>
<reference evidence="1 2" key="1">
    <citation type="submission" date="2021-03" db="EMBL/GenBank/DDBJ databases">
        <title>Genomic Encyclopedia of Type Strains, Phase IV (KMG-IV): sequencing the most valuable type-strain genomes for metagenomic binning, comparative biology and taxonomic classification.</title>
        <authorList>
            <person name="Goeker M."/>
        </authorList>
    </citation>
    <scope>NUCLEOTIDE SEQUENCE [LARGE SCALE GENOMIC DNA]</scope>
    <source>
        <strain evidence="1 2">DSM 40499</strain>
    </source>
</reference>
<comment type="caution">
    <text evidence="1">The sequence shown here is derived from an EMBL/GenBank/DDBJ whole genome shotgun (WGS) entry which is preliminary data.</text>
</comment>
<evidence type="ECO:0000313" key="1">
    <source>
        <dbReference type="EMBL" id="MBP2056547.1"/>
    </source>
</evidence>
<gene>
    <name evidence="1" type="ORF">J2Z21_009566</name>
</gene>